<dbReference type="GO" id="GO:0015074">
    <property type="term" value="P:DNA integration"/>
    <property type="evidence" value="ECO:0007669"/>
    <property type="project" value="InterPro"/>
</dbReference>
<dbReference type="Proteomes" id="UP000268636">
    <property type="component" value="Unassembled WGS sequence"/>
</dbReference>
<evidence type="ECO:0000313" key="4">
    <source>
        <dbReference type="Proteomes" id="UP000268636"/>
    </source>
</evidence>
<protein>
    <submittedName>
        <fullName evidence="3">Site-specific recombinase, phage integrase protein</fullName>
    </submittedName>
</protein>
<dbReference type="InterPro" id="IPR002104">
    <property type="entry name" value="Integrase_catalytic"/>
</dbReference>
<evidence type="ECO:0000259" key="2">
    <source>
        <dbReference type="PROSITE" id="PS51898"/>
    </source>
</evidence>
<dbReference type="PROSITE" id="PS51898">
    <property type="entry name" value="TYR_RECOMBINASE"/>
    <property type="match status" value="1"/>
</dbReference>
<dbReference type="AlphaFoldDB" id="A0AB74BD75"/>
<gene>
    <name evidence="3" type="ORF">ALP42_00748</name>
</gene>
<evidence type="ECO:0000313" key="3">
    <source>
        <dbReference type="EMBL" id="RMT70453.1"/>
    </source>
</evidence>
<feature type="domain" description="Tyr recombinase" evidence="2">
    <location>
        <begin position="369"/>
        <end position="591"/>
    </location>
</feature>
<proteinExistence type="predicted"/>
<accession>A0AB74BD75</accession>
<dbReference type="InterPro" id="IPR013762">
    <property type="entry name" value="Integrase-like_cat_sf"/>
</dbReference>
<name>A0AB74BD75_PSESS</name>
<dbReference type="GO" id="GO:0003677">
    <property type="term" value="F:DNA binding"/>
    <property type="evidence" value="ECO:0007669"/>
    <property type="project" value="InterPro"/>
</dbReference>
<dbReference type="SUPFAM" id="SSF56349">
    <property type="entry name" value="DNA breaking-rejoining enzymes"/>
    <property type="match status" value="1"/>
</dbReference>
<keyword evidence="1" id="KW-0233">DNA recombination</keyword>
<dbReference type="GO" id="GO:0006310">
    <property type="term" value="P:DNA recombination"/>
    <property type="evidence" value="ECO:0007669"/>
    <property type="project" value="UniProtKB-KW"/>
</dbReference>
<organism evidence="3 4">
    <name type="scientific">Pseudomonas savastanoi pv. nerii</name>
    <dbReference type="NCBI Taxonomy" id="360921"/>
    <lineage>
        <taxon>Bacteria</taxon>
        <taxon>Pseudomonadati</taxon>
        <taxon>Pseudomonadota</taxon>
        <taxon>Gammaproteobacteria</taxon>
        <taxon>Pseudomonadales</taxon>
        <taxon>Pseudomonadaceae</taxon>
        <taxon>Pseudomonas</taxon>
    </lineage>
</organism>
<sequence length="715" mass="80342">MTMSYVPFDVDHYERQEELSDLERTVLSNHLCRSDWPYLRSIMPTLIKPLIDLVAHSGVSDRLAVPSVAAILWQVSKTGMPYWCWSETQWLTLLNTRAGSRPYLATVAYHLGGFHTPQRIAKFRQSAIYASFIFGHEIFESEHARLSAELKSLGYKARHLDQFVTSVLGALMLENGDPRLETFTEALLLKGQAHRSDGVARLVGKVSHGLAALGILEKPLRMRGYVSWREKSIEGIDPAWARWCRRWRDTSTLRPRTRESNYSFILRTGIWLAREQPLVSSPFDWSMSTCAAFIAAVDRMTVGEWALESARDTKLKGLGQPIAANSKRHFLHALRRFFIDCELWGWGRLNFSPRHHLATPLTVAFNSAINPRVIDDSSWLKLIWASLNLERKDLLSEIHYPLAMMQAVAVVWTHTGLRNNEIMRLSIGCAHAQPHEVVHDDGTTIPPGTLCYLDIPASKTFKAFVKPVAVVVKERIDAWLQERPVNQAPLMDERTGEKVSYLFQFRGKRMGAGVINRTIIPMLCAKAGVPLDDSRGRITSHRGRASVVTALASVPQGMSLMELMQWSGHSSPSSTLHYIRIRPTKLAAAFVKADQMSHMVSVLIDHDVIARHSSDPYTFYDLGDSYCSNPFWSSCPHRMACAGCDFNVPKASARAQALESKTSIGHYLEAVPLTADERAIVEGDLAKLDGLIRKLDDVPTLDGRTPSQIEAKKIR</sequence>
<dbReference type="Pfam" id="PF00589">
    <property type="entry name" value="Phage_integrase"/>
    <property type="match status" value="1"/>
</dbReference>
<reference evidence="3 4" key="1">
    <citation type="submission" date="2018-08" db="EMBL/GenBank/DDBJ databases">
        <title>Recombination of ecologically and evolutionarily significant loci maintains genetic cohesion in the Pseudomonas syringae species complex.</title>
        <authorList>
            <person name="Dillon M."/>
            <person name="Thakur S."/>
            <person name="Almeida R.N.D."/>
            <person name="Weir B.S."/>
            <person name="Guttman D.S."/>
        </authorList>
    </citation>
    <scope>NUCLEOTIDE SEQUENCE [LARGE SCALE GENOMIC DNA]</scope>
    <source>
        <strain evidence="3 4">ICMP 13786</strain>
    </source>
</reference>
<comment type="caution">
    <text evidence="3">The sequence shown here is derived from an EMBL/GenBank/DDBJ whole genome shotgun (WGS) entry which is preliminary data.</text>
</comment>
<evidence type="ECO:0000256" key="1">
    <source>
        <dbReference type="ARBA" id="ARBA00023172"/>
    </source>
</evidence>
<dbReference type="InterPro" id="IPR011010">
    <property type="entry name" value="DNA_brk_join_enz"/>
</dbReference>
<dbReference type="Gene3D" id="1.10.443.10">
    <property type="entry name" value="Intergrase catalytic core"/>
    <property type="match status" value="1"/>
</dbReference>
<dbReference type="EMBL" id="RBTN01000293">
    <property type="protein sequence ID" value="RMT70453.1"/>
    <property type="molecule type" value="Genomic_DNA"/>
</dbReference>